<organism evidence="2 4">
    <name type="scientific">Pectobacterium parmentieri</name>
    <dbReference type="NCBI Taxonomy" id="1905730"/>
    <lineage>
        <taxon>Bacteria</taxon>
        <taxon>Pseudomonadati</taxon>
        <taxon>Pseudomonadota</taxon>
        <taxon>Gammaproteobacteria</taxon>
        <taxon>Enterobacterales</taxon>
        <taxon>Pectobacteriaceae</taxon>
        <taxon>Pectobacterium</taxon>
    </lineage>
</organism>
<keyword evidence="5" id="KW-1185">Reference proteome</keyword>
<evidence type="ECO:0000313" key="3">
    <source>
        <dbReference type="EMBL" id="MBI0555609.1"/>
    </source>
</evidence>
<reference evidence="5" key="3">
    <citation type="submission" date="2023-07" db="EMBL/GenBank/DDBJ databases">
        <title>Identification of Pectobacterium versatile causing blackleg of potato from New York State with a whole genome sequencing approach.</title>
        <authorList>
            <person name="Ma X."/>
            <person name="Swingle B."/>
        </authorList>
    </citation>
    <scope>NUCLEOTIDE SEQUENCE [LARGE SCALE GENOMIC DNA]</scope>
    <source>
        <strain evidence="5">NY1588A</strain>
    </source>
</reference>
<dbReference type="HOGENOM" id="CLU_071269_4_0_6"/>
<dbReference type="eggNOG" id="COG3306">
    <property type="taxonomic scope" value="Bacteria"/>
</dbReference>
<proteinExistence type="predicted"/>
<keyword evidence="2" id="KW-0808">Transferase</keyword>
<evidence type="ECO:0000313" key="4">
    <source>
        <dbReference type="Proteomes" id="UP000008044"/>
    </source>
</evidence>
<reference evidence="3" key="4">
    <citation type="submission" date="2024-05" db="EMBL/GenBank/DDBJ databases">
        <title>Identification of Pectobacterium versatile causing blackleg of potato from New York State with a whole genome sequencing approach.</title>
        <authorList>
            <person name="Ma X."/>
            <person name="Swingle B."/>
        </authorList>
    </citation>
    <scope>NUCLEOTIDE SEQUENCE</scope>
    <source>
        <strain evidence="3">NY1588A</strain>
    </source>
</reference>
<evidence type="ECO:0000313" key="5">
    <source>
        <dbReference type="Proteomes" id="UP001194579"/>
    </source>
</evidence>
<dbReference type="PATRIC" id="fig|1166016.3.peg.4597"/>
<evidence type="ECO:0000313" key="2">
    <source>
        <dbReference type="EMBL" id="AFI92579.1"/>
    </source>
</evidence>
<accession>A0A0H3IC03</accession>
<name>A0A0H3IC03_PECPM</name>
<dbReference type="EMBL" id="CP003415">
    <property type="protein sequence ID" value="AFI92579.1"/>
    <property type="molecule type" value="Genomic_DNA"/>
</dbReference>
<dbReference type="Pfam" id="PF01755">
    <property type="entry name" value="Glyco_transf_25"/>
    <property type="match status" value="1"/>
</dbReference>
<dbReference type="AlphaFoldDB" id="A0A0H3IC03"/>
<dbReference type="RefSeq" id="WP_014701958.1">
    <property type="nucleotide sequence ID" value="NC_017845.1"/>
</dbReference>
<feature type="domain" description="Glycosyl transferase family 25" evidence="1">
    <location>
        <begin position="2"/>
        <end position="171"/>
    </location>
</feature>
<dbReference type="Gene3D" id="3.90.550.10">
    <property type="entry name" value="Spore Coat Polysaccharide Biosynthesis Protein SpsA, Chain A"/>
    <property type="match status" value="1"/>
</dbReference>
<dbReference type="STRING" id="1905730.W5S_4533"/>
<dbReference type="KEGG" id="pec:W5S_4533"/>
<gene>
    <name evidence="2" type="ordered locus">W5S_4533</name>
    <name evidence="3" type="ORF">F6Q06_14085</name>
</gene>
<dbReference type="Proteomes" id="UP001194579">
    <property type="component" value="Unassembled WGS sequence"/>
</dbReference>
<dbReference type="EMBL" id="WABS01000027">
    <property type="protein sequence ID" value="MBI0555609.1"/>
    <property type="molecule type" value="Genomic_DNA"/>
</dbReference>
<dbReference type="InterPro" id="IPR002654">
    <property type="entry name" value="Glyco_trans_25"/>
</dbReference>
<dbReference type="CDD" id="cd06532">
    <property type="entry name" value="Glyco_transf_25"/>
    <property type="match status" value="1"/>
</dbReference>
<protein>
    <submittedName>
        <fullName evidence="2">Glycosyl transferase, family 25</fullName>
    </submittedName>
    <submittedName>
        <fullName evidence="3">Glycosyltransferase family 25 protein</fullName>
    </submittedName>
</protein>
<dbReference type="GO" id="GO:0016740">
    <property type="term" value="F:transferase activity"/>
    <property type="evidence" value="ECO:0007669"/>
    <property type="project" value="UniProtKB-KW"/>
</dbReference>
<dbReference type="OMA" id="GCAMSHL"/>
<dbReference type="Proteomes" id="UP000008044">
    <property type="component" value="Chromosome"/>
</dbReference>
<reference evidence="2 4" key="1">
    <citation type="journal article" date="2012" name="J. Bacteriol.">
        <title>Genome sequence of Pectobacterium sp. strain SCC3193.</title>
        <authorList>
            <person name="Koskinen J.P."/>
            <person name="Laine P."/>
            <person name="Niemi O."/>
            <person name="Nykyri J."/>
            <person name="Harjunpaa H."/>
            <person name="Auvinen P."/>
            <person name="Paulin L."/>
            <person name="Pirhonen M."/>
            <person name="Palva T."/>
            <person name="Holm L."/>
        </authorList>
    </citation>
    <scope>NUCLEOTIDE SEQUENCE [LARGE SCALE GENOMIC DNA]</scope>
    <source>
        <strain evidence="2 4">SCC3193</strain>
    </source>
</reference>
<evidence type="ECO:0000259" key="1">
    <source>
        <dbReference type="Pfam" id="PF01755"/>
    </source>
</evidence>
<sequence>MKTFVVNLEKDKEKKVKIERECRKAELNYEIISAVDGRKINNNELKSKVHPVSLNYLSKGEIGCALSHQKVYKKIIDDDIEYALILEDDVDISQDVNNFLKDFLSVKNKTKGDVFLLYPSGLRFFNRKIEISNNYFFYEVYNSSCAHGYIISNKAAKKIMRINTPIILVADAWLWFYQISLLKVYALNKELVRAYDIDKSLSTIETERSLLLDEKEKHQMGIIKKQPFYYVIKYYHKYIRRIFLKKDKA</sequence>
<reference evidence="2" key="2">
    <citation type="submission" date="2012-03" db="EMBL/GenBank/DDBJ databases">
        <authorList>
            <person name="Koskinen P."/>
            <person name="Laine P."/>
            <person name="Niemi O."/>
            <person name="Nykyri J."/>
            <person name="Harjunpaa H."/>
            <person name="Auvinen P."/>
            <person name="Paulin L."/>
            <person name="Pirhonen M."/>
            <person name="Palva T."/>
            <person name="Holm L."/>
        </authorList>
    </citation>
    <scope>NUCLEOTIDE SEQUENCE</scope>
    <source>
        <strain evidence="2">SCC3193</strain>
    </source>
</reference>
<dbReference type="InterPro" id="IPR029044">
    <property type="entry name" value="Nucleotide-diphossugar_trans"/>
</dbReference>